<dbReference type="GO" id="GO:0016787">
    <property type="term" value="F:hydrolase activity"/>
    <property type="evidence" value="ECO:0007669"/>
    <property type="project" value="UniProtKB-KW"/>
</dbReference>
<comment type="caution">
    <text evidence="3">The sequence shown here is derived from an EMBL/GenBank/DDBJ whole genome shotgun (WGS) entry which is preliminary data.</text>
</comment>
<evidence type="ECO:0000256" key="1">
    <source>
        <dbReference type="ARBA" id="ARBA00005582"/>
    </source>
</evidence>
<feature type="domain" description="Nudix hydrolase" evidence="2">
    <location>
        <begin position="1"/>
        <end position="142"/>
    </location>
</feature>
<dbReference type="InterPro" id="IPR015797">
    <property type="entry name" value="NUDIX_hydrolase-like_dom_sf"/>
</dbReference>
<sequence length="145" mass="16679">MKLLNERFDFSGTKIALLCDNDIVVTLRDDKPDIAFPNTWELVGGGREEGETVFECTAREVYEELGLTIRAEQIVWCRVYSGLINPHKQSVFLVGHISKEDVEQIVFGDEGQGYKLIPVDDFLKDETIIPQLRQRMADYVREVER</sequence>
<evidence type="ECO:0000313" key="3">
    <source>
        <dbReference type="EMBL" id="MFC3927532.1"/>
    </source>
</evidence>
<dbReference type="CDD" id="cd04682">
    <property type="entry name" value="NUDIX_Hydrolase"/>
    <property type="match status" value="1"/>
</dbReference>
<dbReference type="InterPro" id="IPR000086">
    <property type="entry name" value="NUDIX_hydrolase_dom"/>
</dbReference>
<evidence type="ECO:0000259" key="2">
    <source>
        <dbReference type="PROSITE" id="PS51462"/>
    </source>
</evidence>
<keyword evidence="3" id="KW-0378">Hydrolase</keyword>
<dbReference type="EMBL" id="JBHRZV010000015">
    <property type="protein sequence ID" value="MFC3927532.1"/>
    <property type="molecule type" value="Genomic_DNA"/>
</dbReference>
<dbReference type="PROSITE" id="PS51462">
    <property type="entry name" value="NUDIX"/>
    <property type="match status" value="1"/>
</dbReference>
<name>A0ABV8CU16_9STRE</name>
<reference evidence="4" key="1">
    <citation type="journal article" date="2019" name="Int. J. Syst. Evol. Microbiol.">
        <title>The Global Catalogue of Microorganisms (GCM) 10K type strain sequencing project: providing services to taxonomists for standard genome sequencing and annotation.</title>
        <authorList>
            <consortium name="The Broad Institute Genomics Platform"/>
            <consortium name="The Broad Institute Genome Sequencing Center for Infectious Disease"/>
            <person name="Wu L."/>
            <person name="Ma J."/>
        </authorList>
    </citation>
    <scope>NUCLEOTIDE SEQUENCE [LARGE SCALE GENOMIC DNA]</scope>
    <source>
        <strain evidence="4">CCUG 67170</strain>
    </source>
</reference>
<keyword evidence="4" id="KW-1185">Reference proteome</keyword>
<evidence type="ECO:0000313" key="4">
    <source>
        <dbReference type="Proteomes" id="UP001595807"/>
    </source>
</evidence>
<dbReference type="RefSeq" id="WP_380425211.1">
    <property type="nucleotide sequence ID" value="NZ_JBHRZV010000015.1"/>
</dbReference>
<dbReference type="PANTHER" id="PTHR43736:SF1">
    <property type="entry name" value="DIHYDRONEOPTERIN TRIPHOSPHATE DIPHOSPHATASE"/>
    <property type="match status" value="1"/>
</dbReference>
<gene>
    <name evidence="3" type="ORF">ACFORF_02640</name>
</gene>
<comment type="similarity">
    <text evidence="1">Belongs to the Nudix hydrolase family.</text>
</comment>
<dbReference type="PANTHER" id="PTHR43736">
    <property type="entry name" value="ADP-RIBOSE PYROPHOSPHATASE"/>
    <property type="match status" value="1"/>
</dbReference>
<organism evidence="3 4">
    <name type="scientific">Streptococcus caprae</name>
    <dbReference type="NCBI Taxonomy" id="1640501"/>
    <lineage>
        <taxon>Bacteria</taxon>
        <taxon>Bacillati</taxon>
        <taxon>Bacillota</taxon>
        <taxon>Bacilli</taxon>
        <taxon>Lactobacillales</taxon>
        <taxon>Streptococcaceae</taxon>
        <taxon>Streptococcus</taxon>
    </lineage>
</organism>
<proteinExistence type="inferred from homology"/>
<accession>A0ABV8CU16</accession>
<dbReference type="Proteomes" id="UP001595807">
    <property type="component" value="Unassembled WGS sequence"/>
</dbReference>
<protein>
    <submittedName>
        <fullName evidence="3">NUDIX hydrolase</fullName>
    </submittedName>
</protein>
<dbReference type="SUPFAM" id="SSF55811">
    <property type="entry name" value="Nudix"/>
    <property type="match status" value="1"/>
</dbReference>
<dbReference type="Gene3D" id="3.90.79.10">
    <property type="entry name" value="Nucleoside Triphosphate Pyrophosphohydrolase"/>
    <property type="match status" value="1"/>
</dbReference>
<dbReference type="Pfam" id="PF00293">
    <property type="entry name" value="NUDIX"/>
    <property type="match status" value="1"/>
</dbReference>